<dbReference type="SUPFAM" id="SSF51735">
    <property type="entry name" value="NAD(P)-binding Rossmann-fold domains"/>
    <property type="match status" value="1"/>
</dbReference>
<evidence type="ECO:0000256" key="1">
    <source>
        <dbReference type="PROSITE-ProRule" id="PRU00409"/>
    </source>
</evidence>
<keyword evidence="4" id="KW-1185">Reference proteome</keyword>
<dbReference type="GO" id="GO:0046872">
    <property type="term" value="F:metal ion binding"/>
    <property type="evidence" value="ECO:0007669"/>
    <property type="project" value="InterPro"/>
</dbReference>
<reference evidence="3 4" key="1">
    <citation type="submission" date="2020-07" db="EMBL/GenBank/DDBJ databases">
        <title>Halosimplex pelagicum sp. nov. and Halosimplex rubrum sp. nov., isolated from salted brown alga Laminaria, and emended description of the genus Halosimplex.</title>
        <authorList>
            <person name="Cui H."/>
        </authorList>
    </citation>
    <scope>NUCLEOTIDE SEQUENCE [LARGE SCALE GENOMIC DNA]</scope>
    <source>
        <strain evidence="3 4">R27</strain>
    </source>
</reference>
<evidence type="ECO:0000313" key="4">
    <source>
        <dbReference type="Proteomes" id="UP000509667"/>
    </source>
</evidence>
<sequence length="345" mass="38151">MLTVLVTGAGGNIGASMIRGLCDWNRSVHIVGTDVSRYYCFLSQADATYRVPPASDEAYFDRLSEIVERESVDVIVPSNGWEVRALSQHSETVPAVTALPQGGAVAQFQDKWRLSQAFADKNVQTPKTILVEDPSDVKRAVDNIPTDYIWVRGIGIKDYPGRKMRDLSRIVDWIDYHDGWGSSTVSTYLPGDDLTWLGVYDDGTLVCSQGRKRLEYGESRSWGTGAPTVSRTIHREDVNELGKRSIETVDNAPHGVYFADFRADEDEVPHLTEVNPGRLGTTSSAFYLHMGLNLTALLVQIALEESYDAPPTFNALPAGFHYISKANCDPVVVTDEEIESEGFEP</sequence>
<dbReference type="PROSITE" id="PS50975">
    <property type="entry name" value="ATP_GRASP"/>
    <property type="match status" value="1"/>
</dbReference>
<dbReference type="Gene3D" id="3.40.50.20">
    <property type="match status" value="1"/>
</dbReference>
<evidence type="ECO:0000313" key="3">
    <source>
        <dbReference type="EMBL" id="QLH76825.1"/>
    </source>
</evidence>
<accession>A0A7D5P3S9</accession>
<dbReference type="RefSeq" id="WP_179910759.1">
    <property type="nucleotide sequence ID" value="NZ_CP058910.1"/>
</dbReference>
<protein>
    <recommendedName>
        <fullName evidence="2">ATP-grasp domain-containing protein</fullName>
    </recommendedName>
</protein>
<feature type="domain" description="ATP-grasp" evidence="2">
    <location>
        <begin position="115"/>
        <end position="303"/>
    </location>
</feature>
<dbReference type="Gene3D" id="3.30.470.20">
    <property type="entry name" value="ATP-grasp fold, B domain"/>
    <property type="match status" value="1"/>
</dbReference>
<dbReference type="Proteomes" id="UP000509667">
    <property type="component" value="Chromosome"/>
</dbReference>
<gene>
    <name evidence="3" type="ORF">HZS55_05680</name>
</gene>
<dbReference type="AlphaFoldDB" id="A0A7D5P3S9"/>
<dbReference type="GeneID" id="56077333"/>
<dbReference type="SUPFAM" id="SSF56059">
    <property type="entry name" value="Glutathione synthetase ATP-binding domain-like"/>
    <property type="match status" value="1"/>
</dbReference>
<evidence type="ECO:0000259" key="2">
    <source>
        <dbReference type="PROSITE" id="PS50975"/>
    </source>
</evidence>
<name>A0A7D5P3S9_9EURY</name>
<organism evidence="3 4">
    <name type="scientific">Halosimplex rubrum</name>
    <dbReference type="NCBI Taxonomy" id="869889"/>
    <lineage>
        <taxon>Archaea</taxon>
        <taxon>Methanobacteriati</taxon>
        <taxon>Methanobacteriota</taxon>
        <taxon>Stenosarchaea group</taxon>
        <taxon>Halobacteria</taxon>
        <taxon>Halobacteriales</taxon>
        <taxon>Haloarculaceae</taxon>
        <taxon>Halosimplex</taxon>
    </lineage>
</organism>
<dbReference type="KEGG" id="hrr:HZS55_05680"/>
<dbReference type="InterPro" id="IPR036291">
    <property type="entry name" value="NAD(P)-bd_dom_sf"/>
</dbReference>
<dbReference type="InterPro" id="IPR048764">
    <property type="entry name" value="PylC_N"/>
</dbReference>
<keyword evidence="1" id="KW-0067">ATP-binding</keyword>
<proteinExistence type="predicted"/>
<keyword evidence="1" id="KW-0547">Nucleotide-binding</keyword>
<dbReference type="InterPro" id="IPR011761">
    <property type="entry name" value="ATP-grasp"/>
</dbReference>
<dbReference type="EMBL" id="CP058910">
    <property type="protein sequence ID" value="QLH76825.1"/>
    <property type="molecule type" value="Genomic_DNA"/>
</dbReference>
<dbReference type="Pfam" id="PF21360">
    <property type="entry name" value="PylC-like_N"/>
    <property type="match status" value="1"/>
</dbReference>
<dbReference type="OrthoDB" id="11959at2157"/>
<dbReference type="GO" id="GO:0005524">
    <property type="term" value="F:ATP binding"/>
    <property type="evidence" value="ECO:0007669"/>
    <property type="project" value="UniProtKB-UniRule"/>
</dbReference>